<keyword evidence="2" id="KW-1185">Reference proteome</keyword>
<comment type="caution">
    <text evidence="1">The sequence shown here is derived from an EMBL/GenBank/DDBJ whole genome shotgun (WGS) entry which is preliminary data.</text>
</comment>
<dbReference type="AlphaFoldDB" id="A0AAD6RNP4"/>
<dbReference type="Proteomes" id="UP001164929">
    <property type="component" value="Chromosome 1"/>
</dbReference>
<organism evidence="1 2">
    <name type="scientific">Populus alba x Populus x berolinensis</name>
    <dbReference type="NCBI Taxonomy" id="444605"/>
    <lineage>
        <taxon>Eukaryota</taxon>
        <taxon>Viridiplantae</taxon>
        <taxon>Streptophyta</taxon>
        <taxon>Embryophyta</taxon>
        <taxon>Tracheophyta</taxon>
        <taxon>Spermatophyta</taxon>
        <taxon>Magnoliopsida</taxon>
        <taxon>eudicotyledons</taxon>
        <taxon>Gunneridae</taxon>
        <taxon>Pentapetalae</taxon>
        <taxon>rosids</taxon>
        <taxon>fabids</taxon>
        <taxon>Malpighiales</taxon>
        <taxon>Salicaceae</taxon>
        <taxon>Saliceae</taxon>
        <taxon>Populus</taxon>
    </lineage>
</organism>
<evidence type="ECO:0000313" key="2">
    <source>
        <dbReference type="Proteomes" id="UP001164929"/>
    </source>
</evidence>
<sequence>MAYGYGVGYRETKSGLDPLGLYLLTGPVFVNAGLTHTCQVFQHPLL</sequence>
<name>A0AAD6RNP4_9ROSI</name>
<gene>
    <name evidence="1" type="ORF">NC653_002106</name>
</gene>
<dbReference type="EMBL" id="JAQIZT010000001">
    <property type="protein sequence ID" value="KAJ7011906.1"/>
    <property type="molecule type" value="Genomic_DNA"/>
</dbReference>
<protein>
    <submittedName>
        <fullName evidence="1">Uncharacterized protein</fullName>
    </submittedName>
</protein>
<accession>A0AAD6RNP4</accession>
<reference evidence="1 2" key="1">
    <citation type="journal article" date="2023" name="Mol. Ecol. Resour.">
        <title>Chromosome-level genome assembly of a triploid poplar Populus alba 'Berolinensis'.</title>
        <authorList>
            <person name="Chen S."/>
            <person name="Yu Y."/>
            <person name="Wang X."/>
            <person name="Wang S."/>
            <person name="Zhang T."/>
            <person name="Zhou Y."/>
            <person name="He R."/>
            <person name="Meng N."/>
            <person name="Wang Y."/>
            <person name="Liu W."/>
            <person name="Liu Z."/>
            <person name="Liu J."/>
            <person name="Guo Q."/>
            <person name="Huang H."/>
            <person name="Sederoff R.R."/>
            <person name="Wang G."/>
            <person name="Qu G."/>
            <person name="Chen S."/>
        </authorList>
    </citation>
    <scope>NUCLEOTIDE SEQUENCE [LARGE SCALE GENOMIC DNA]</scope>
    <source>
        <strain evidence="1">SC-2020</strain>
    </source>
</reference>
<evidence type="ECO:0000313" key="1">
    <source>
        <dbReference type="EMBL" id="KAJ7011906.1"/>
    </source>
</evidence>
<proteinExistence type="predicted"/>